<dbReference type="Gene3D" id="1.10.10.10">
    <property type="entry name" value="Winged helix-like DNA-binding domain superfamily/Winged helix DNA-binding domain"/>
    <property type="match status" value="1"/>
</dbReference>
<reference evidence="1" key="1">
    <citation type="submission" date="2022-09" db="EMBL/GenBank/DDBJ databases">
        <title>Diverse halophilic archaea isolated from saline environments.</title>
        <authorList>
            <person name="Cui H.-L."/>
        </authorList>
    </citation>
    <scope>NUCLEOTIDE SEQUENCE</scope>
    <source>
        <strain evidence="1">ZS-35-S2</strain>
    </source>
</reference>
<dbReference type="EMBL" id="CP104003">
    <property type="protein sequence ID" value="UWM56470.1"/>
    <property type="molecule type" value="Genomic_DNA"/>
</dbReference>
<dbReference type="GeneID" id="74942613"/>
<accession>A0A9E7R8A2</accession>
<keyword evidence="2" id="KW-1185">Reference proteome</keyword>
<dbReference type="Pfam" id="PF12840">
    <property type="entry name" value="HTH_20"/>
    <property type="match status" value="1"/>
</dbReference>
<dbReference type="KEGG" id="ssai:N0B31_09285"/>
<dbReference type="InterPro" id="IPR011991">
    <property type="entry name" value="ArsR-like_HTH"/>
</dbReference>
<evidence type="ECO:0000313" key="1">
    <source>
        <dbReference type="EMBL" id="UWM56470.1"/>
    </source>
</evidence>
<organism evidence="1 2">
    <name type="scientific">Salinirubellus salinus</name>
    <dbReference type="NCBI Taxonomy" id="1364945"/>
    <lineage>
        <taxon>Archaea</taxon>
        <taxon>Methanobacteriati</taxon>
        <taxon>Methanobacteriota</taxon>
        <taxon>Stenosarchaea group</taxon>
        <taxon>Halobacteria</taxon>
        <taxon>Halobacteriales</taxon>
        <taxon>Natronomonadaceae</taxon>
        <taxon>Salinirubellus</taxon>
    </lineage>
</organism>
<dbReference type="Proteomes" id="UP001057580">
    <property type="component" value="Chromosome"/>
</dbReference>
<dbReference type="InterPro" id="IPR036390">
    <property type="entry name" value="WH_DNA-bd_sf"/>
</dbReference>
<dbReference type="SUPFAM" id="SSF46785">
    <property type="entry name" value="Winged helix' DNA-binding domain"/>
    <property type="match status" value="1"/>
</dbReference>
<evidence type="ECO:0000313" key="2">
    <source>
        <dbReference type="Proteomes" id="UP001057580"/>
    </source>
</evidence>
<dbReference type="CDD" id="cd00090">
    <property type="entry name" value="HTH_ARSR"/>
    <property type="match status" value="1"/>
</dbReference>
<name>A0A9E7R8A2_9EURY</name>
<dbReference type="AlphaFoldDB" id="A0A9E7R8A2"/>
<gene>
    <name evidence="1" type="ORF">N0B31_09285</name>
</gene>
<proteinExistence type="predicted"/>
<protein>
    <submittedName>
        <fullName evidence="1">Winged helix-turn-helix domain-containing protein</fullName>
    </submittedName>
</protein>
<dbReference type="InterPro" id="IPR036388">
    <property type="entry name" value="WH-like_DNA-bd_sf"/>
</dbReference>
<dbReference type="RefSeq" id="WP_260643584.1">
    <property type="nucleotide sequence ID" value="NZ_CP104003.1"/>
</dbReference>
<sequence>MAEERPIEEILNTIGDEHARTVLAAISREPRAAKELSEEVGLSLPTIYRRLELLQEHDLIKQRTAIADDGNHFKMYECNFDSTVISLQDDEYKVRIYRRENLPDRFSQLWDELGTD</sequence>